<dbReference type="Proteomes" id="UP001205185">
    <property type="component" value="Unassembled WGS sequence"/>
</dbReference>
<keyword evidence="1" id="KW-0418">Kinase</keyword>
<accession>A0ABT1IED5</accession>
<gene>
    <name evidence="1" type="ORF">LV75_003513</name>
</gene>
<proteinExistence type="predicted"/>
<dbReference type="PANTHER" id="PTHR34822:SF1">
    <property type="entry name" value="GRPB FAMILY PROTEIN"/>
    <property type="match status" value="1"/>
</dbReference>
<dbReference type="Pfam" id="PF04229">
    <property type="entry name" value="GrpB"/>
    <property type="match status" value="1"/>
</dbReference>
<dbReference type="EMBL" id="JAMTCO010000008">
    <property type="protein sequence ID" value="MCP2271001.1"/>
    <property type="molecule type" value="Genomic_DNA"/>
</dbReference>
<name>A0ABT1IED5_9PSEU</name>
<comment type="caution">
    <text evidence="1">The sequence shown here is derived from an EMBL/GenBank/DDBJ whole genome shotgun (WGS) entry which is preliminary data.</text>
</comment>
<evidence type="ECO:0000313" key="2">
    <source>
        <dbReference type="Proteomes" id="UP001205185"/>
    </source>
</evidence>
<dbReference type="Gene3D" id="3.30.460.10">
    <property type="entry name" value="Beta Polymerase, domain 2"/>
    <property type="match status" value="1"/>
</dbReference>
<organism evidence="1 2">
    <name type="scientific">Actinokineospora diospyrosa</name>
    <dbReference type="NCBI Taxonomy" id="103728"/>
    <lineage>
        <taxon>Bacteria</taxon>
        <taxon>Bacillati</taxon>
        <taxon>Actinomycetota</taxon>
        <taxon>Actinomycetes</taxon>
        <taxon>Pseudonocardiales</taxon>
        <taxon>Pseudonocardiaceae</taxon>
        <taxon>Actinokineospora</taxon>
    </lineage>
</organism>
<protein>
    <submittedName>
        <fullName evidence="1">Dephospho-CoA kinase</fullName>
    </submittedName>
</protein>
<evidence type="ECO:0000313" key="1">
    <source>
        <dbReference type="EMBL" id="MCP2271001.1"/>
    </source>
</evidence>
<dbReference type="SUPFAM" id="SSF81301">
    <property type="entry name" value="Nucleotidyltransferase"/>
    <property type="match status" value="1"/>
</dbReference>
<sequence length="275" mass="29621">MEIAFLDHPGARALAAHVRGLDRDGWVRVGDPLSAVFVIAPGVVAEADAVADSVAAVTALWTGRVGPFARNLAERRFAPAVGPPVLSPSSPEWPVTAARLLRRLVRATRGLPRAGEFTWDHIGSTSVPGLAAKAVVDLQLGVPSLDEVAGLCDAVLAAGFVDVARQVPDSPGVLTDMVRNWPDPGASWGKRLFASGDPGCRSILHVREIGSPWWSLTRGFRDLLRVDAGLRAEYERTKRDLTRVHARDEGNDAYTRSKTAFFDRVHHRLVGGHKG</sequence>
<dbReference type="InterPro" id="IPR043519">
    <property type="entry name" value="NT_sf"/>
</dbReference>
<reference evidence="1 2" key="1">
    <citation type="submission" date="2022-06" db="EMBL/GenBank/DDBJ databases">
        <title>Genomic Encyclopedia of Archaeal and Bacterial Type Strains, Phase II (KMG-II): from individual species to whole genera.</title>
        <authorList>
            <person name="Goeker M."/>
        </authorList>
    </citation>
    <scope>NUCLEOTIDE SEQUENCE [LARGE SCALE GENOMIC DNA]</scope>
    <source>
        <strain evidence="1 2">DSM 44255</strain>
    </source>
</reference>
<dbReference type="GO" id="GO:0016301">
    <property type="term" value="F:kinase activity"/>
    <property type="evidence" value="ECO:0007669"/>
    <property type="project" value="UniProtKB-KW"/>
</dbReference>
<dbReference type="InterPro" id="IPR007344">
    <property type="entry name" value="GrpB/CoaE"/>
</dbReference>
<dbReference type="PANTHER" id="PTHR34822">
    <property type="entry name" value="GRPB DOMAIN PROTEIN (AFU_ORTHOLOGUE AFUA_1G01530)"/>
    <property type="match status" value="1"/>
</dbReference>
<keyword evidence="2" id="KW-1185">Reference proteome</keyword>
<dbReference type="RefSeq" id="WP_253887960.1">
    <property type="nucleotide sequence ID" value="NZ_BAAAVB010000014.1"/>
</dbReference>
<keyword evidence="1" id="KW-0808">Transferase</keyword>